<proteinExistence type="predicted"/>
<evidence type="ECO:0000256" key="3">
    <source>
        <dbReference type="SAM" id="MobiDB-lite"/>
    </source>
</evidence>
<feature type="compositionally biased region" description="Pro residues" evidence="3">
    <location>
        <begin position="1019"/>
        <end position="1036"/>
    </location>
</feature>
<dbReference type="Gene3D" id="3.20.20.80">
    <property type="entry name" value="Glycosidases"/>
    <property type="match status" value="2"/>
</dbReference>
<sequence>MLVDQTRNGGAWNVLGNLDLDEGEVVTLTVTASPGDAVTKPDQKAITRADAVRIAPLGAACETVTTAPSVVDAAPADHGAYTLTQSGTSVRIEADAWAMTIDRAGFRYGFERDGASIAPAHGTTGLLLGADTTELCAAVSAELVSADADGVEFAVLFSNGRTATVEVGVSEASADIDVAPDGAATSVIRAQLAGGMNPAYGLGDLGGWRSSLNAYGVKNLDYYAQTSGGTTEQRFVSNFAVFPDRGFAEVAFDRGHLAVQIDGQATLLGVTGERMDGLHYFFGDLPTIYGAYKHARNAAGYFDARPDYTFFGVGYESYGALGYNTNQATITQSVTDYLAKGFPISWAVTGSGFWPYVGGAQGTTSSFGMWGEKYPDPDAYKSFFADNDIALILGLRQSFPALPEDGGTYDPEKDGPFVQEALDAGYFISDEDGDPLTFSTISFPSGRVYLIDPDNADAVAWFVEHERLWEADGFKEDHMFNATANNAFAMNDLVNNIDAALADDGALMMVRNSAYSVPGSILRINDTDYNQGTGDRDRTVINSLAYAASGQANYYPDIVGGRIMADLSTNADKQKYLARNAMYAAMSPSMSFGNEPWVMSDTSLVDATIAAAQWHAEYQPYIYAAAIASYETGYPYTATPLPIAYPHDAATYELVSKTAKQYEWMLGTSLLVAPLYGADATTATARDIYLPAGSGWTSRRGDLHRSHDARGLPAALRQDPGLRGRRRRARARGRRRARGAGLPDGGGRHRLHDRGRGRHHDGQHPDRHGGARRRRRARSGRARRLRRRGGEHGRRGDGRSRIPDRVRRELRRRRCRRPGHRSRGGGARHRDRPARPERARPGTRPRHAAARRRQARRRARRGCGERVVLRCRPLRPGEPGLVPGGCCGHGADPGPVEPARRCAHALAVRGRRHARGVGFLHAGGGIRSRPRFDGGQGCVPDGCDRRARSRARLREPRAQQAPSRAPAARVETRTPVRYRCAGGPRGLCAGSPAVRRVLPPRVLDSRGLQPRGLTAGTAPPGPAPSPASALQPPPPMSKMQENPGVSGARVPRVCRRLLSTPAFSTFGRADVDGRM</sequence>
<feature type="compositionally biased region" description="Low complexity" evidence="3">
    <location>
        <begin position="958"/>
        <end position="969"/>
    </location>
</feature>
<feature type="compositionally biased region" description="Basic residues" evidence="3">
    <location>
        <begin position="723"/>
        <end position="738"/>
    </location>
</feature>
<feature type="compositionally biased region" description="Basic residues" evidence="3">
    <location>
        <begin position="748"/>
        <end position="759"/>
    </location>
</feature>
<feature type="compositionally biased region" description="Basic residues" evidence="3">
    <location>
        <begin position="808"/>
        <end position="832"/>
    </location>
</feature>
<evidence type="ECO:0000256" key="2">
    <source>
        <dbReference type="ARBA" id="ARBA00023295"/>
    </source>
</evidence>
<protein>
    <recommendedName>
        <fullName evidence="4">Glycosyl hydrolase family 31 C-terminal domain-containing protein</fullName>
    </recommendedName>
</protein>
<dbReference type="Proteomes" id="UP001157069">
    <property type="component" value="Unassembled WGS sequence"/>
</dbReference>
<dbReference type="PANTHER" id="PTHR43053:SF4">
    <property type="entry name" value="MYOGENESIS-REGULATING GLYCOSIDASE"/>
    <property type="match status" value="1"/>
</dbReference>
<dbReference type="InterPro" id="IPR048395">
    <property type="entry name" value="Glyco_hydro_31_C"/>
</dbReference>
<reference evidence="6" key="1">
    <citation type="journal article" date="2019" name="Int. J. Syst. Evol. Microbiol.">
        <title>The Global Catalogue of Microorganisms (GCM) 10K type strain sequencing project: providing services to taxonomists for standard genome sequencing and annotation.</title>
        <authorList>
            <consortium name="The Broad Institute Genomics Platform"/>
            <consortium name="The Broad Institute Genome Sequencing Center for Infectious Disease"/>
            <person name="Wu L."/>
            <person name="Ma J."/>
        </authorList>
    </citation>
    <scope>NUCLEOTIDE SEQUENCE [LARGE SCALE GENOMIC DNA]</scope>
    <source>
        <strain evidence="6">NBRC 108755</strain>
    </source>
</reference>
<evidence type="ECO:0000313" key="6">
    <source>
        <dbReference type="Proteomes" id="UP001157069"/>
    </source>
</evidence>
<comment type="caution">
    <text evidence="5">The sequence shown here is derived from an EMBL/GenBank/DDBJ whole genome shotgun (WGS) entry which is preliminary data.</text>
</comment>
<keyword evidence="1" id="KW-0378">Hydrolase</keyword>
<keyword evidence="2" id="KW-0326">Glycosidase</keyword>
<feature type="region of interest" description="Disordered" evidence="3">
    <location>
        <begin position="950"/>
        <end position="971"/>
    </location>
</feature>
<gene>
    <name evidence="5" type="ORF">GCM10025869_24340</name>
</gene>
<feature type="domain" description="Glycosyl hydrolase family 31 C-terminal" evidence="4">
    <location>
        <begin position="638"/>
        <end position="699"/>
    </location>
</feature>
<feature type="compositionally biased region" description="Basic and acidic residues" evidence="3">
    <location>
        <begin position="788"/>
        <end position="807"/>
    </location>
</feature>
<accession>A0ABQ6JUE0</accession>
<dbReference type="InterPro" id="IPR017853">
    <property type="entry name" value="GH"/>
</dbReference>
<dbReference type="InterPro" id="IPR013780">
    <property type="entry name" value="Glyco_hydro_b"/>
</dbReference>
<feature type="compositionally biased region" description="Basic residues" evidence="3">
    <location>
        <begin position="841"/>
        <end position="861"/>
    </location>
</feature>
<feature type="compositionally biased region" description="Basic and acidic residues" evidence="3">
    <location>
        <begin position="760"/>
        <end position="769"/>
    </location>
</feature>
<feature type="compositionally biased region" description="Basic and acidic residues" evidence="3">
    <location>
        <begin position="699"/>
        <end position="710"/>
    </location>
</feature>
<dbReference type="EMBL" id="BSVA01000001">
    <property type="protein sequence ID" value="GMA91905.1"/>
    <property type="molecule type" value="Genomic_DNA"/>
</dbReference>
<dbReference type="Pfam" id="PF21365">
    <property type="entry name" value="Glyco_hydro_31_3rd"/>
    <property type="match status" value="1"/>
</dbReference>
<dbReference type="InterPro" id="IPR050985">
    <property type="entry name" value="Alpha-glycosidase_related"/>
</dbReference>
<dbReference type="RefSeq" id="WP_284300458.1">
    <property type="nucleotide sequence ID" value="NZ_BSVA01000001.1"/>
</dbReference>
<evidence type="ECO:0000259" key="4">
    <source>
        <dbReference type="Pfam" id="PF21365"/>
    </source>
</evidence>
<organism evidence="5 6">
    <name type="scientific">Homoserinibacter gongjuensis</name>
    <dbReference type="NCBI Taxonomy" id="1162968"/>
    <lineage>
        <taxon>Bacteria</taxon>
        <taxon>Bacillati</taxon>
        <taxon>Actinomycetota</taxon>
        <taxon>Actinomycetes</taxon>
        <taxon>Micrococcales</taxon>
        <taxon>Microbacteriaceae</taxon>
        <taxon>Homoserinibacter</taxon>
    </lineage>
</organism>
<evidence type="ECO:0000313" key="5">
    <source>
        <dbReference type="EMBL" id="GMA91905.1"/>
    </source>
</evidence>
<feature type="region of interest" description="Disordered" evidence="3">
    <location>
        <begin position="698"/>
        <end position="861"/>
    </location>
</feature>
<dbReference type="PANTHER" id="PTHR43053">
    <property type="entry name" value="GLYCOSIDASE FAMILY 31"/>
    <property type="match status" value="1"/>
</dbReference>
<dbReference type="Gene3D" id="2.60.40.1180">
    <property type="entry name" value="Golgi alpha-mannosidase II"/>
    <property type="match status" value="1"/>
</dbReference>
<dbReference type="SUPFAM" id="SSF51445">
    <property type="entry name" value="(Trans)glycosidases"/>
    <property type="match status" value="1"/>
</dbReference>
<evidence type="ECO:0000256" key="1">
    <source>
        <dbReference type="ARBA" id="ARBA00022801"/>
    </source>
</evidence>
<feature type="compositionally biased region" description="Basic residues" evidence="3">
    <location>
        <begin position="770"/>
        <end position="787"/>
    </location>
</feature>
<keyword evidence="6" id="KW-1185">Reference proteome</keyword>
<feature type="region of interest" description="Disordered" evidence="3">
    <location>
        <begin position="999"/>
        <end position="1052"/>
    </location>
</feature>
<name>A0ABQ6JUE0_9MICO</name>